<keyword evidence="2" id="KW-0809">Transit peptide</keyword>
<evidence type="ECO:0000256" key="2">
    <source>
        <dbReference type="ARBA" id="ARBA00022946"/>
    </source>
</evidence>
<comment type="similarity">
    <text evidence="4">Belongs to the GcvT family. CAF17/IBA57 subfamily.</text>
</comment>
<dbReference type="GO" id="GO:0016226">
    <property type="term" value="P:iron-sulfur cluster assembly"/>
    <property type="evidence" value="ECO:0007669"/>
    <property type="project" value="TreeGrafter"/>
</dbReference>
<dbReference type="GO" id="GO:0005759">
    <property type="term" value="C:mitochondrial matrix"/>
    <property type="evidence" value="ECO:0007669"/>
    <property type="project" value="UniProtKB-SubCell"/>
</dbReference>
<evidence type="ECO:0000313" key="6">
    <source>
        <dbReference type="Proteomes" id="UP000191144"/>
    </source>
</evidence>
<keyword evidence="3" id="KW-0496">Mitochondrion</keyword>
<dbReference type="EMBL" id="LT598482">
    <property type="protein sequence ID" value="SCU85270.1"/>
    <property type="molecule type" value="Genomic_DNA"/>
</dbReference>
<dbReference type="AlphaFoldDB" id="A0A1G4J606"/>
<evidence type="ECO:0000313" key="5">
    <source>
        <dbReference type="EMBL" id="SCU85270.1"/>
    </source>
</evidence>
<organism evidence="5 6">
    <name type="scientific">Lachancea meyersii CBS 8951</name>
    <dbReference type="NCBI Taxonomy" id="1266667"/>
    <lineage>
        <taxon>Eukaryota</taxon>
        <taxon>Fungi</taxon>
        <taxon>Dikarya</taxon>
        <taxon>Ascomycota</taxon>
        <taxon>Saccharomycotina</taxon>
        <taxon>Saccharomycetes</taxon>
        <taxon>Saccharomycetales</taxon>
        <taxon>Saccharomycetaceae</taxon>
        <taxon>Lachancea</taxon>
    </lineage>
</organism>
<dbReference type="InterPro" id="IPR017703">
    <property type="entry name" value="YgfZ/GCV_T_CS"/>
</dbReference>
<accession>A0A1G4J606</accession>
<evidence type="ECO:0000256" key="3">
    <source>
        <dbReference type="ARBA" id="ARBA00023128"/>
    </source>
</evidence>
<name>A0A1G4J606_9SACH</name>
<reference evidence="6" key="1">
    <citation type="submission" date="2016-03" db="EMBL/GenBank/DDBJ databases">
        <authorList>
            <person name="Devillers Hugo."/>
        </authorList>
    </citation>
    <scope>NUCLEOTIDE SEQUENCE [LARGE SCALE GENOMIC DNA]</scope>
</reference>
<dbReference type="InterPro" id="IPR027266">
    <property type="entry name" value="TrmE/GcvT-like"/>
</dbReference>
<dbReference type="PANTHER" id="PTHR22602">
    <property type="entry name" value="TRANSFERASE CAF17, MITOCHONDRIAL-RELATED"/>
    <property type="match status" value="1"/>
</dbReference>
<sequence length="484" mass="54418">MKSSRICRNINAPRMRLTSTIWLCRAASLRYTSSCAHLKYCEQLNKSFLHIKGPDAVKFLNGLVTSKMLPTYVKKNLTTIEVVDDSLSDFKAVTDFDTAQGNWGIFKEVGANGPYISRFGTYTGLLNSKGKIMTDAIIYPTPVLIDSVESRKYPEYLVEVNRDISAQINHIFQSHTLVSKVKSKLEPTGKLKSWYLSLKFPAGIADENPWLSDLIIPMETVKAPTIAVEFAKHVLGTFFRGHEDKVLGLFIDPRNTELLYESPDAPQVFRLVTSSDVADVSNIFHAPDIPFDLDIQKIAAEDIRVERFTNGYVDGLTDFKQETVLPLELNFDFIPNAVSFDKGCYVGQELTARTFSTGVLRKRAVPVVLENAELLESLKSEKYLQVWGDSPSTTDTAILAHGPFAGKSATRKRRRPAGSLLCYETDRGVAILRNEYLREAFELGKMPDLYIEIESAGSKVRVIPQKPQWYEEWSDEFSEAPTEV</sequence>
<gene>
    <name evidence="5" type="ORF">LAME_0D00738G</name>
</gene>
<dbReference type="Gene3D" id="2.40.30.160">
    <property type="match status" value="1"/>
</dbReference>
<comment type="subcellular location">
    <subcellularLocation>
        <location evidence="1">Mitochondrion matrix</location>
    </subcellularLocation>
</comment>
<dbReference type="SUPFAM" id="SSF103025">
    <property type="entry name" value="Folate-binding domain"/>
    <property type="match status" value="1"/>
</dbReference>
<proteinExistence type="inferred from homology"/>
<keyword evidence="6" id="KW-1185">Reference proteome</keyword>
<dbReference type="Gene3D" id="3.30.1360.120">
    <property type="entry name" value="Probable tRNA modification gtpase trme, domain 1"/>
    <property type="match status" value="1"/>
</dbReference>
<dbReference type="Proteomes" id="UP000191144">
    <property type="component" value="Chromosome D"/>
</dbReference>
<dbReference type="OrthoDB" id="191995at2759"/>
<dbReference type="NCBIfam" id="TIGR03317">
    <property type="entry name" value="ygfZ_signature"/>
    <property type="match status" value="1"/>
</dbReference>
<dbReference type="InterPro" id="IPR045179">
    <property type="entry name" value="YgfZ/GcvT"/>
</dbReference>
<evidence type="ECO:0000256" key="4">
    <source>
        <dbReference type="ARBA" id="ARBA00093447"/>
    </source>
</evidence>
<protein>
    <submittedName>
        <fullName evidence="5">LAME_0D00738g1_1</fullName>
    </submittedName>
</protein>
<evidence type="ECO:0000256" key="1">
    <source>
        <dbReference type="ARBA" id="ARBA00004305"/>
    </source>
</evidence>
<dbReference type="PANTHER" id="PTHR22602:SF0">
    <property type="entry name" value="TRANSFERASE CAF17, MITOCHONDRIAL-RELATED"/>
    <property type="match status" value="1"/>
</dbReference>